<dbReference type="GO" id="GO:0003700">
    <property type="term" value="F:DNA-binding transcription factor activity"/>
    <property type="evidence" value="ECO:0007669"/>
    <property type="project" value="TreeGrafter"/>
</dbReference>
<dbReference type="PROSITE" id="PS51063">
    <property type="entry name" value="HTH_CRP_2"/>
    <property type="match status" value="1"/>
</dbReference>
<dbReference type="Pfam" id="PF13545">
    <property type="entry name" value="HTH_Crp_2"/>
    <property type="match status" value="1"/>
</dbReference>
<evidence type="ECO:0000256" key="2">
    <source>
        <dbReference type="ARBA" id="ARBA00023125"/>
    </source>
</evidence>
<dbReference type="Gene3D" id="1.10.10.10">
    <property type="entry name" value="Winged helix-like DNA-binding domain superfamily/Winged helix DNA-binding domain"/>
    <property type="match status" value="1"/>
</dbReference>
<dbReference type="SUPFAM" id="SSF46785">
    <property type="entry name" value="Winged helix' DNA-binding domain"/>
    <property type="match status" value="1"/>
</dbReference>
<feature type="domain" description="Cyclic nucleotide-binding" evidence="4">
    <location>
        <begin position="1"/>
        <end position="108"/>
    </location>
</feature>
<dbReference type="GO" id="GO:0005829">
    <property type="term" value="C:cytosol"/>
    <property type="evidence" value="ECO:0007669"/>
    <property type="project" value="TreeGrafter"/>
</dbReference>
<organism evidence="6 7">
    <name type="scientific">Pegethrix bostrychoides GSE-TBD4-15B</name>
    <dbReference type="NCBI Taxonomy" id="2839662"/>
    <lineage>
        <taxon>Bacteria</taxon>
        <taxon>Bacillati</taxon>
        <taxon>Cyanobacteriota</taxon>
        <taxon>Cyanophyceae</taxon>
        <taxon>Oculatellales</taxon>
        <taxon>Oculatellaceae</taxon>
        <taxon>Pegethrix</taxon>
    </lineage>
</organism>
<dbReference type="SUPFAM" id="SSF51206">
    <property type="entry name" value="cAMP-binding domain-like"/>
    <property type="match status" value="1"/>
</dbReference>
<dbReference type="PANTHER" id="PTHR24567">
    <property type="entry name" value="CRP FAMILY TRANSCRIPTIONAL REGULATORY PROTEIN"/>
    <property type="match status" value="1"/>
</dbReference>
<dbReference type="InterPro" id="IPR036390">
    <property type="entry name" value="WH_DNA-bd_sf"/>
</dbReference>
<keyword evidence="3" id="KW-0804">Transcription</keyword>
<feature type="domain" description="HTH crp-type" evidence="5">
    <location>
        <begin position="134"/>
        <end position="201"/>
    </location>
</feature>
<evidence type="ECO:0000259" key="4">
    <source>
        <dbReference type="PROSITE" id="PS50042"/>
    </source>
</evidence>
<dbReference type="InterPro" id="IPR012318">
    <property type="entry name" value="HTH_CRP"/>
</dbReference>
<dbReference type="GO" id="GO:0003677">
    <property type="term" value="F:DNA binding"/>
    <property type="evidence" value="ECO:0007669"/>
    <property type="project" value="UniProtKB-KW"/>
</dbReference>
<evidence type="ECO:0000256" key="1">
    <source>
        <dbReference type="ARBA" id="ARBA00023015"/>
    </source>
</evidence>
<evidence type="ECO:0000313" key="7">
    <source>
        <dbReference type="Proteomes" id="UP000707356"/>
    </source>
</evidence>
<evidence type="ECO:0000256" key="3">
    <source>
        <dbReference type="ARBA" id="ARBA00023163"/>
    </source>
</evidence>
<keyword evidence="1" id="KW-0805">Transcription regulation</keyword>
<keyword evidence="2" id="KW-0238">DNA-binding</keyword>
<dbReference type="CDD" id="cd00038">
    <property type="entry name" value="CAP_ED"/>
    <property type="match status" value="1"/>
</dbReference>
<dbReference type="InterPro" id="IPR014710">
    <property type="entry name" value="RmlC-like_jellyroll"/>
</dbReference>
<dbReference type="PANTHER" id="PTHR24567:SF74">
    <property type="entry name" value="HTH-TYPE TRANSCRIPTIONAL REGULATOR ARCR"/>
    <property type="match status" value="1"/>
</dbReference>
<dbReference type="SMART" id="SM00419">
    <property type="entry name" value="HTH_CRP"/>
    <property type="match status" value="1"/>
</dbReference>
<dbReference type="EMBL" id="JAHHHV010000087">
    <property type="protein sequence ID" value="MBW4468301.1"/>
    <property type="molecule type" value="Genomic_DNA"/>
</dbReference>
<dbReference type="Proteomes" id="UP000707356">
    <property type="component" value="Unassembled WGS sequence"/>
</dbReference>
<dbReference type="AlphaFoldDB" id="A0A951U767"/>
<evidence type="ECO:0000313" key="6">
    <source>
        <dbReference type="EMBL" id="MBW4468301.1"/>
    </source>
</evidence>
<gene>
    <name evidence="6" type="ORF">KME07_22975</name>
</gene>
<dbReference type="Gene3D" id="2.60.120.10">
    <property type="entry name" value="Jelly Rolls"/>
    <property type="match status" value="1"/>
</dbReference>
<dbReference type="InterPro" id="IPR000595">
    <property type="entry name" value="cNMP-bd_dom"/>
</dbReference>
<proteinExistence type="predicted"/>
<protein>
    <submittedName>
        <fullName evidence="6">Crp/Fnr family transcriptional regulator</fullName>
    </submittedName>
</protein>
<reference evidence="6" key="1">
    <citation type="submission" date="2021-05" db="EMBL/GenBank/DDBJ databases">
        <authorList>
            <person name="Pietrasiak N."/>
            <person name="Ward R."/>
            <person name="Stajich J.E."/>
            <person name="Kurbessoian T."/>
        </authorList>
    </citation>
    <scope>NUCLEOTIDE SEQUENCE</scope>
    <source>
        <strain evidence="6">GSE-TBD4-15B</strain>
    </source>
</reference>
<name>A0A951U767_9CYAN</name>
<dbReference type="PROSITE" id="PS50042">
    <property type="entry name" value="CNMP_BINDING_3"/>
    <property type="match status" value="1"/>
</dbReference>
<accession>A0A951U767</accession>
<dbReference type="InterPro" id="IPR018490">
    <property type="entry name" value="cNMP-bd_dom_sf"/>
</dbReference>
<dbReference type="InterPro" id="IPR036388">
    <property type="entry name" value="WH-like_DNA-bd_sf"/>
</dbReference>
<dbReference type="InterPro" id="IPR050397">
    <property type="entry name" value="Env_Response_Regulators"/>
</dbReference>
<sequence length="202" mass="22468">MNFSEIDQLPAALRTAVICQTLSKGEVLFHRNDASQAIYAVKAGQIRLLHYTQSGQSISHYTVRTGEICAEVSLFLDTYSCTAIAEEPTQVLAFPKQVFLELIQQNSEFAIAFVMQVSQRLHSTKMMVELRSIRSAQERVLHYLRLIVPPEQNTVVLNQPLKDIAADLSISPEALSRTLAQLANDGTIARQKRRITLLGASA</sequence>
<comment type="caution">
    <text evidence="6">The sequence shown here is derived from an EMBL/GenBank/DDBJ whole genome shotgun (WGS) entry which is preliminary data.</text>
</comment>
<evidence type="ECO:0000259" key="5">
    <source>
        <dbReference type="PROSITE" id="PS51063"/>
    </source>
</evidence>
<dbReference type="Pfam" id="PF00027">
    <property type="entry name" value="cNMP_binding"/>
    <property type="match status" value="1"/>
</dbReference>
<reference evidence="6" key="2">
    <citation type="journal article" date="2022" name="Microbiol. Resour. Announc.">
        <title>Metagenome Sequencing to Explore Phylogenomics of Terrestrial Cyanobacteria.</title>
        <authorList>
            <person name="Ward R.D."/>
            <person name="Stajich J.E."/>
            <person name="Johansen J.R."/>
            <person name="Huntemann M."/>
            <person name="Clum A."/>
            <person name="Foster B."/>
            <person name="Foster B."/>
            <person name="Roux S."/>
            <person name="Palaniappan K."/>
            <person name="Varghese N."/>
            <person name="Mukherjee S."/>
            <person name="Reddy T.B.K."/>
            <person name="Daum C."/>
            <person name="Copeland A."/>
            <person name="Chen I.A."/>
            <person name="Ivanova N.N."/>
            <person name="Kyrpides N.C."/>
            <person name="Shapiro N."/>
            <person name="Eloe-Fadrosh E.A."/>
            <person name="Pietrasiak N."/>
        </authorList>
    </citation>
    <scope>NUCLEOTIDE SEQUENCE</scope>
    <source>
        <strain evidence="6">GSE-TBD4-15B</strain>
    </source>
</reference>